<evidence type="ECO:0000313" key="4">
    <source>
        <dbReference type="Proteomes" id="UP000698963"/>
    </source>
</evidence>
<dbReference type="Pfam" id="PF03976">
    <property type="entry name" value="PPK2"/>
    <property type="match status" value="2"/>
</dbReference>
<reference evidence="3" key="2">
    <citation type="submission" date="2021-09" db="EMBL/GenBank/DDBJ databases">
        <authorList>
            <person name="Gilroy R."/>
        </authorList>
    </citation>
    <scope>NUCLEOTIDE SEQUENCE</scope>
    <source>
        <strain evidence="3">ChiGjej2B2-19336</strain>
    </source>
</reference>
<dbReference type="Proteomes" id="UP000698963">
    <property type="component" value="Unassembled WGS sequence"/>
</dbReference>
<feature type="transmembrane region" description="Helical" evidence="1">
    <location>
        <begin position="90"/>
        <end position="110"/>
    </location>
</feature>
<keyword evidence="1" id="KW-0812">Transmembrane</keyword>
<dbReference type="InterPro" id="IPR027417">
    <property type="entry name" value="P-loop_NTPase"/>
</dbReference>
<protein>
    <submittedName>
        <fullName evidence="3">Polyphosphate:AMP phosphotransferase</fullName>
    </submittedName>
</protein>
<dbReference type="EMBL" id="DYZA01000039">
    <property type="protein sequence ID" value="HJD96456.1"/>
    <property type="molecule type" value="Genomic_DNA"/>
</dbReference>
<comment type="caution">
    <text evidence="3">The sequence shown here is derived from an EMBL/GenBank/DDBJ whole genome shotgun (WGS) entry which is preliminary data.</text>
</comment>
<dbReference type="Gene3D" id="3.40.50.300">
    <property type="entry name" value="P-loop containing nucleotide triphosphate hydrolases"/>
    <property type="match status" value="2"/>
</dbReference>
<evidence type="ECO:0000259" key="2">
    <source>
        <dbReference type="Pfam" id="PF03976"/>
    </source>
</evidence>
<keyword evidence="1" id="KW-0472">Membrane</keyword>
<proteinExistence type="predicted"/>
<dbReference type="NCBIfam" id="TIGR03708">
    <property type="entry name" value="poly_P_AMP_trns"/>
    <property type="match status" value="1"/>
</dbReference>
<feature type="domain" description="Polyphosphate kinase-2-related" evidence="2">
    <location>
        <begin position="270"/>
        <end position="489"/>
    </location>
</feature>
<dbReference type="AlphaFoldDB" id="A0A921DQY1"/>
<name>A0A921DQY1_9BACT</name>
<dbReference type="PANTHER" id="PTHR34383:SF3">
    <property type="entry name" value="POLYPHOSPHATE:AMP PHOSPHOTRANSFERASE"/>
    <property type="match status" value="1"/>
</dbReference>
<dbReference type="GO" id="GO:0006797">
    <property type="term" value="P:polyphosphate metabolic process"/>
    <property type="evidence" value="ECO:0007669"/>
    <property type="project" value="InterPro"/>
</dbReference>
<dbReference type="RefSeq" id="WP_304120784.1">
    <property type="nucleotide sequence ID" value="NZ_DYZA01000039.1"/>
</dbReference>
<dbReference type="GO" id="GO:0043751">
    <property type="term" value="F:polyphosphate:AMP phosphotransferase activity"/>
    <property type="evidence" value="ECO:0007669"/>
    <property type="project" value="InterPro"/>
</dbReference>
<gene>
    <name evidence="3" type="primary">pap</name>
    <name evidence="3" type="ORF">K8W16_02265</name>
</gene>
<reference evidence="3" key="1">
    <citation type="journal article" date="2021" name="PeerJ">
        <title>Extensive microbial diversity within the chicken gut microbiome revealed by metagenomics and culture.</title>
        <authorList>
            <person name="Gilroy R."/>
            <person name="Ravi A."/>
            <person name="Getino M."/>
            <person name="Pursley I."/>
            <person name="Horton D.L."/>
            <person name="Alikhan N.F."/>
            <person name="Baker D."/>
            <person name="Gharbi K."/>
            <person name="Hall N."/>
            <person name="Watson M."/>
            <person name="Adriaenssens E.M."/>
            <person name="Foster-Nyarko E."/>
            <person name="Jarju S."/>
            <person name="Secka A."/>
            <person name="Antonio M."/>
            <person name="Oren A."/>
            <person name="Chaudhuri R.R."/>
            <person name="La Ragione R."/>
            <person name="Hildebrand F."/>
            <person name="Pallen M.J."/>
        </authorList>
    </citation>
    <scope>NUCLEOTIDE SEQUENCE</scope>
    <source>
        <strain evidence="3">ChiGjej2B2-19336</strain>
    </source>
</reference>
<accession>A0A921DQY1</accession>
<dbReference type="PANTHER" id="PTHR34383">
    <property type="entry name" value="POLYPHOSPHATE:AMP PHOSPHOTRANSFERASE-RELATED"/>
    <property type="match status" value="1"/>
</dbReference>
<dbReference type="InterPro" id="IPR022489">
    <property type="entry name" value="PolyP_AMP_Tfrase"/>
</dbReference>
<evidence type="ECO:0000313" key="3">
    <source>
        <dbReference type="EMBL" id="HJD96456.1"/>
    </source>
</evidence>
<evidence type="ECO:0000256" key="1">
    <source>
        <dbReference type="SAM" id="Phobius"/>
    </source>
</evidence>
<sequence length="499" mass="57769">MFETVVLGRRCSDKKFKEEAPLLRMKLFEAQRRCIERKIPLLVTVAGMDGAGRGAVVNLLSEWMDNKHVHNHVFWMETDDERERPRDWRYWLRLPAAGTVGVFFGGWYGAAIRMFCTGGMNEMEFCARMHHYRGLEESLAASGMAMAKIWLHLDKKEHAKRLQKRLEHRQVRHFTPYDKKASENYDALASAASRAITLTDRSYAPWIIVDAADANYRNLAVARAVIAAVERALAEQDAANVRPKEVPSTQECVISTLEAIPLDVKADPGTYAKELEELQDELRELTYQAWKKGISSTIVFEGWDAAGKGGCIRRLMAGIDARISRAIPIGTPTDEELAHHYLWRFWRHIPRAGFVTVYDRSWYGRVLVERVEGLTAQEDWSRAYAEINLFEEQLVERGNVLVKFWLHISPEEQLRRFKEREETPWKQHKITPDDWRNRERWDDYVRAADEMFLRTSTDYAPWSIIAAEDKKAARLAVLRTYREALTKALKGREKEKGVK</sequence>
<dbReference type="InterPro" id="IPR022488">
    <property type="entry name" value="PPK2-related"/>
</dbReference>
<dbReference type="SUPFAM" id="SSF52540">
    <property type="entry name" value="P-loop containing nucleoside triphosphate hydrolases"/>
    <property type="match status" value="2"/>
</dbReference>
<feature type="domain" description="Polyphosphate kinase-2-related" evidence="2">
    <location>
        <begin position="12"/>
        <end position="234"/>
    </location>
</feature>
<keyword evidence="1" id="KW-1133">Transmembrane helix</keyword>
<organism evidence="3 4">
    <name type="scientific">Mailhella massiliensis</name>
    <dbReference type="NCBI Taxonomy" id="1903261"/>
    <lineage>
        <taxon>Bacteria</taxon>
        <taxon>Pseudomonadati</taxon>
        <taxon>Thermodesulfobacteriota</taxon>
        <taxon>Desulfovibrionia</taxon>
        <taxon>Desulfovibrionales</taxon>
        <taxon>Desulfovibrionaceae</taxon>
        <taxon>Mailhella</taxon>
    </lineage>
</organism>